<feature type="compositionally biased region" description="Low complexity" evidence="1">
    <location>
        <begin position="509"/>
        <end position="523"/>
    </location>
</feature>
<organism evidence="2 3">
    <name type="scientific">Aspergillus ellipticus CBS 707.79</name>
    <dbReference type="NCBI Taxonomy" id="1448320"/>
    <lineage>
        <taxon>Eukaryota</taxon>
        <taxon>Fungi</taxon>
        <taxon>Dikarya</taxon>
        <taxon>Ascomycota</taxon>
        <taxon>Pezizomycotina</taxon>
        <taxon>Eurotiomycetes</taxon>
        <taxon>Eurotiomycetidae</taxon>
        <taxon>Eurotiales</taxon>
        <taxon>Aspergillaceae</taxon>
        <taxon>Aspergillus</taxon>
        <taxon>Aspergillus subgen. Circumdati</taxon>
    </lineage>
</organism>
<dbReference type="Proteomes" id="UP000247810">
    <property type="component" value="Unassembled WGS sequence"/>
</dbReference>
<protein>
    <submittedName>
        <fullName evidence="2">Uncharacterized protein</fullName>
    </submittedName>
</protein>
<dbReference type="PANTHER" id="PTHR38887:SF1">
    <property type="entry name" value="RAS MODIFICATION PROTEIN ERF4"/>
    <property type="match status" value="1"/>
</dbReference>
<sequence>MGLGVKIITFGLGFASEAIHAVSAPRSSPTLPPEFSVDQDRELTENATSYLDTHSANTEDVNSQPTSAQKHQHTSSIRDLDSTETLTHDDEALWELDEMAEGMRSPPCEEPMEIPENETEEEKIAKREALVRDLVAMAGPPPQEVHRLPCSVIIPQRRPRSRQRGFVGAYAPVLADCGISADVFLRFVDYLDQVNRASAWIEVTFVAAQIMGSFPEPAVMIVGTVLAVIAGTARELQMRKRKNTFLDRVNQEIFMPRGLYAMIMAFTDHVPGEQQGVLSKLSGSVGKTIFSKQQFGTDETIEKFTTPESNKFKRGLNKIRLVSGKTHGDLELPEAAELVYPRLDHVAVQAVAEGEQGKEGSKLAGLREKTQGASKWVQDYMDRRAHVFYEANHPGTSLAIPPEQRAPMKSRFNDPSHPVHSGSFISLITGGLVPLPGVDKIGMAASERIGIRRLMGTKTPEGKLPESYGMRIAKKVMQEGVLYLLVVNLPSEEEVQESVTKLEGMVQRDPATSANADTDADSAIPVFNTDPARSPSPVSAPYPSGNTAPAPYTAPPPRYYASFASSEN</sequence>
<evidence type="ECO:0000313" key="2">
    <source>
        <dbReference type="EMBL" id="PYH90932.1"/>
    </source>
</evidence>
<accession>A0A319EIZ9</accession>
<feature type="region of interest" description="Disordered" evidence="1">
    <location>
        <begin position="507"/>
        <end position="568"/>
    </location>
</feature>
<dbReference type="EMBL" id="KZ825963">
    <property type="protein sequence ID" value="PYH90932.1"/>
    <property type="molecule type" value="Genomic_DNA"/>
</dbReference>
<gene>
    <name evidence="2" type="ORF">BO71DRAFT_386616</name>
</gene>
<feature type="region of interest" description="Disordered" evidence="1">
    <location>
        <begin position="48"/>
        <end position="85"/>
    </location>
</feature>
<feature type="compositionally biased region" description="Basic and acidic residues" evidence="1">
    <location>
        <begin position="76"/>
        <end position="85"/>
    </location>
</feature>
<dbReference type="PANTHER" id="PTHR38887">
    <property type="entry name" value="CHROMOSOME 21, WHOLE GENOME SHOTGUN SEQUENCE"/>
    <property type="match status" value="1"/>
</dbReference>
<evidence type="ECO:0000313" key="3">
    <source>
        <dbReference type="Proteomes" id="UP000247810"/>
    </source>
</evidence>
<dbReference type="InterPro" id="IPR053221">
    <property type="entry name" value="Burnettramic_acid_biosynth"/>
</dbReference>
<dbReference type="OrthoDB" id="3433125at2759"/>
<proteinExistence type="predicted"/>
<evidence type="ECO:0000256" key="1">
    <source>
        <dbReference type="SAM" id="MobiDB-lite"/>
    </source>
</evidence>
<dbReference type="AlphaFoldDB" id="A0A319EIZ9"/>
<dbReference type="VEuPathDB" id="FungiDB:BO71DRAFT_386616"/>
<keyword evidence="3" id="KW-1185">Reference proteome</keyword>
<feature type="compositionally biased region" description="Polar residues" evidence="1">
    <location>
        <begin position="48"/>
        <end position="75"/>
    </location>
</feature>
<reference evidence="2 3" key="1">
    <citation type="submission" date="2018-02" db="EMBL/GenBank/DDBJ databases">
        <title>The genomes of Aspergillus section Nigri reveals drivers in fungal speciation.</title>
        <authorList>
            <consortium name="DOE Joint Genome Institute"/>
            <person name="Vesth T.C."/>
            <person name="Nybo J."/>
            <person name="Theobald S."/>
            <person name="Brandl J."/>
            <person name="Frisvad J.C."/>
            <person name="Nielsen K.F."/>
            <person name="Lyhne E.K."/>
            <person name="Kogle M.E."/>
            <person name="Kuo A."/>
            <person name="Riley R."/>
            <person name="Clum A."/>
            <person name="Nolan M."/>
            <person name="Lipzen A."/>
            <person name="Salamov A."/>
            <person name="Henrissat B."/>
            <person name="Wiebenga A."/>
            <person name="De vries R.P."/>
            <person name="Grigoriev I.V."/>
            <person name="Mortensen U.H."/>
            <person name="Andersen M.R."/>
            <person name="Baker S.E."/>
        </authorList>
    </citation>
    <scope>NUCLEOTIDE SEQUENCE [LARGE SCALE GENOMIC DNA]</scope>
    <source>
        <strain evidence="2 3">CBS 707.79</strain>
    </source>
</reference>
<name>A0A319EIZ9_9EURO</name>